<dbReference type="InterPro" id="IPR011990">
    <property type="entry name" value="TPR-like_helical_dom_sf"/>
</dbReference>
<comment type="similarity">
    <text evidence="1">Belongs to the PPR family. P subfamily.</text>
</comment>
<dbReference type="Proteomes" id="UP000596660">
    <property type="component" value="Unplaced"/>
</dbReference>
<dbReference type="Gene3D" id="1.25.40.10">
    <property type="entry name" value="Tetratricopeptide repeat domain"/>
    <property type="match status" value="2"/>
</dbReference>
<reference evidence="4" key="2">
    <citation type="submission" date="2021-03" db="UniProtKB">
        <authorList>
            <consortium name="EnsemblPlants"/>
        </authorList>
    </citation>
    <scope>IDENTIFICATION</scope>
</reference>
<organism evidence="4 5">
    <name type="scientific">Chenopodium quinoa</name>
    <name type="common">Quinoa</name>
    <dbReference type="NCBI Taxonomy" id="63459"/>
    <lineage>
        <taxon>Eukaryota</taxon>
        <taxon>Viridiplantae</taxon>
        <taxon>Streptophyta</taxon>
        <taxon>Embryophyta</taxon>
        <taxon>Tracheophyta</taxon>
        <taxon>Spermatophyta</taxon>
        <taxon>Magnoliopsida</taxon>
        <taxon>eudicotyledons</taxon>
        <taxon>Gunneridae</taxon>
        <taxon>Pentapetalae</taxon>
        <taxon>Caryophyllales</taxon>
        <taxon>Chenopodiaceae</taxon>
        <taxon>Chenopodioideae</taxon>
        <taxon>Atripliceae</taxon>
        <taxon>Chenopodium</taxon>
    </lineage>
</organism>
<sequence>MKLIRPLPGIIDFNMLLSSICKIKPHPPFSTVISLYRHLLLLGLRPDHYSLTILANCYCRLGSVHFGLSLLAFTFKLGYQPDVVTFNTLINGFIHSHQLDKSVRLLDKVVNLGFQPDMVTYGSMFKGLCRSGDNAGALKLLENMESYGHYMSDVVIYDTIIDSLCKDQLLPQALHLFKEMKVNGISPNVFTCTTLI</sequence>
<dbReference type="NCBIfam" id="TIGR00756">
    <property type="entry name" value="PPR"/>
    <property type="match status" value="3"/>
</dbReference>
<dbReference type="EnsemblPlants" id="AUR62000699-RA">
    <property type="protein sequence ID" value="AUR62000699-RA:cds"/>
    <property type="gene ID" value="AUR62000699"/>
</dbReference>
<evidence type="ECO:0000313" key="5">
    <source>
        <dbReference type="Proteomes" id="UP000596660"/>
    </source>
</evidence>
<dbReference type="Gramene" id="AUR62000699-RA">
    <property type="protein sequence ID" value="AUR62000699-RA:cds"/>
    <property type="gene ID" value="AUR62000699"/>
</dbReference>
<accession>A0A803KNU3</accession>
<dbReference type="AlphaFoldDB" id="A0A803KNU3"/>
<dbReference type="OMA" id="LEKMEMI"/>
<evidence type="ECO:0008006" key="6">
    <source>
        <dbReference type="Google" id="ProtNLM"/>
    </source>
</evidence>
<dbReference type="InterPro" id="IPR002885">
    <property type="entry name" value="PPR_rpt"/>
</dbReference>
<protein>
    <recommendedName>
        <fullName evidence="6">Pentatricopeptide repeat-containing protein</fullName>
    </recommendedName>
</protein>
<keyword evidence="5" id="KW-1185">Reference proteome</keyword>
<keyword evidence="2" id="KW-0677">Repeat</keyword>
<evidence type="ECO:0000313" key="4">
    <source>
        <dbReference type="EnsemblPlants" id="AUR62000699-RA:cds"/>
    </source>
</evidence>
<feature type="repeat" description="PPR" evidence="3">
    <location>
        <begin position="117"/>
        <end position="151"/>
    </location>
</feature>
<feature type="repeat" description="PPR" evidence="3">
    <location>
        <begin position="82"/>
        <end position="116"/>
    </location>
</feature>
<reference evidence="4" key="1">
    <citation type="journal article" date="2017" name="Nature">
        <title>The genome of Chenopodium quinoa.</title>
        <authorList>
            <person name="Jarvis D.E."/>
            <person name="Ho Y.S."/>
            <person name="Lightfoot D.J."/>
            <person name="Schmoeckel S.M."/>
            <person name="Li B."/>
            <person name="Borm T.J.A."/>
            <person name="Ohyanagi H."/>
            <person name="Mineta K."/>
            <person name="Michell C.T."/>
            <person name="Saber N."/>
            <person name="Kharbatia N.M."/>
            <person name="Rupper R.R."/>
            <person name="Sharp A.R."/>
            <person name="Dally N."/>
            <person name="Boughton B.A."/>
            <person name="Woo Y.H."/>
            <person name="Gao G."/>
            <person name="Schijlen E.G.W.M."/>
            <person name="Guo X."/>
            <person name="Momin A.A."/>
            <person name="Negrao S."/>
            <person name="Al-Babili S."/>
            <person name="Gehring C."/>
            <person name="Roessner U."/>
            <person name="Jung C."/>
            <person name="Murphy K."/>
            <person name="Arold S.T."/>
            <person name="Gojobori T."/>
            <person name="van der Linden C.G."/>
            <person name="van Loo E.N."/>
            <person name="Jellen E.N."/>
            <person name="Maughan P.J."/>
            <person name="Tester M."/>
        </authorList>
    </citation>
    <scope>NUCLEOTIDE SEQUENCE [LARGE SCALE GENOMIC DNA]</scope>
    <source>
        <strain evidence="4">cv. PI 614886</strain>
    </source>
</reference>
<evidence type="ECO:0000256" key="3">
    <source>
        <dbReference type="PROSITE-ProRule" id="PRU00708"/>
    </source>
</evidence>
<proteinExistence type="inferred from homology"/>
<dbReference type="Pfam" id="PF13041">
    <property type="entry name" value="PPR_2"/>
    <property type="match status" value="2"/>
</dbReference>
<dbReference type="PANTHER" id="PTHR47941">
    <property type="entry name" value="PENTATRICOPEPTIDE REPEAT-CONTAINING PROTEIN 3, MITOCHONDRIAL"/>
    <property type="match status" value="1"/>
</dbReference>
<dbReference type="PROSITE" id="PS51375">
    <property type="entry name" value="PPR"/>
    <property type="match status" value="3"/>
</dbReference>
<feature type="repeat" description="PPR" evidence="3">
    <location>
        <begin position="153"/>
        <end position="187"/>
    </location>
</feature>
<name>A0A803KNU3_CHEQI</name>
<evidence type="ECO:0000256" key="1">
    <source>
        <dbReference type="ARBA" id="ARBA00007626"/>
    </source>
</evidence>
<evidence type="ECO:0000256" key="2">
    <source>
        <dbReference type="ARBA" id="ARBA00022737"/>
    </source>
</evidence>